<organism evidence="2 3">
    <name type="scientific">Chloroherpeton thalassium (strain ATCC 35110 / GB-78)</name>
    <dbReference type="NCBI Taxonomy" id="517418"/>
    <lineage>
        <taxon>Bacteria</taxon>
        <taxon>Pseudomonadati</taxon>
        <taxon>Chlorobiota</taxon>
        <taxon>Chlorobiia</taxon>
        <taxon>Chlorobiales</taxon>
        <taxon>Chloroherpetonaceae</taxon>
        <taxon>Chloroherpeton</taxon>
    </lineage>
</organism>
<evidence type="ECO:0000313" key="2">
    <source>
        <dbReference type="EMBL" id="ACF12527.1"/>
    </source>
</evidence>
<dbReference type="InterPro" id="IPR013766">
    <property type="entry name" value="Thioredoxin_domain"/>
</dbReference>
<feature type="domain" description="Thioredoxin" evidence="1">
    <location>
        <begin position="32"/>
        <end position="180"/>
    </location>
</feature>
<dbReference type="PANTHER" id="PTHR43640">
    <property type="entry name" value="OS07G0260300 PROTEIN"/>
    <property type="match status" value="1"/>
</dbReference>
<keyword evidence="3" id="KW-1185">Reference proteome</keyword>
<dbReference type="Proteomes" id="UP000001208">
    <property type="component" value="Chromosome"/>
</dbReference>
<protein>
    <submittedName>
        <fullName evidence="2">Alkyl hydroperoxide reductase/ Thiol specific antioxidant/ Mal allergen</fullName>
    </submittedName>
</protein>
<dbReference type="STRING" id="517418.Ctha_0056"/>
<dbReference type="Gene3D" id="3.40.30.10">
    <property type="entry name" value="Glutaredoxin"/>
    <property type="match status" value="1"/>
</dbReference>
<dbReference type="eggNOG" id="COG1225">
    <property type="taxonomic scope" value="Bacteria"/>
</dbReference>
<dbReference type="PANTHER" id="PTHR43640:SF1">
    <property type="entry name" value="THIOREDOXIN-DEPENDENT PEROXIREDOXIN"/>
    <property type="match status" value="1"/>
</dbReference>
<dbReference type="OrthoDB" id="9809746at2"/>
<dbReference type="InterPro" id="IPR047262">
    <property type="entry name" value="PRX-like1"/>
</dbReference>
<dbReference type="InterPro" id="IPR036249">
    <property type="entry name" value="Thioredoxin-like_sf"/>
</dbReference>
<dbReference type="GO" id="GO:0016209">
    <property type="term" value="F:antioxidant activity"/>
    <property type="evidence" value="ECO:0007669"/>
    <property type="project" value="InterPro"/>
</dbReference>
<dbReference type="RefSeq" id="WP_012498611.1">
    <property type="nucleotide sequence ID" value="NC_011026.1"/>
</dbReference>
<reference evidence="2 3" key="1">
    <citation type="submission" date="2008-06" db="EMBL/GenBank/DDBJ databases">
        <title>Complete sequence of Chloroherpeton thalassium ATCC 35110.</title>
        <authorList>
            <consortium name="US DOE Joint Genome Institute"/>
            <person name="Lucas S."/>
            <person name="Copeland A."/>
            <person name="Lapidus A."/>
            <person name="Glavina del Rio T."/>
            <person name="Dalin E."/>
            <person name="Tice H."/>
            <person name="Bruce D."/>
            <person name="Goodwin L."/>
            <person name="Pitluck S."/>
            <person name="Schmutz J."/>
            <person name="Larimer F."/>
            <person name="Land M."/>
            <person name="Hauser L."/>
            <person name="Kyrpides N."/>
            <person name="Mikhailova N."/>
            <person name="Liu Z."/>
            <person name="Li T."/>
            <person name="Zhao F."/>
            <person name="Overmann J."/>
            <person name="Bryant D.A."/>
            <person name="Richardson P."/>
        </authorList>
    </citation>
    <scope>NUCLEOTIDE SEQUENCE [LARGE SCALE GENOMIC DNA]</scope>
    <source>
        <strain evidence="3">ATCC 35110 / GB-78</strain>
    </source>
</reference>
<evidence type="ECO:0000259" key="1">
    <source>
        <dbReference type="PROSITE" id="PS51352"/>
    </source>
</evidence>
<dbReference type="CDD" id="cd02969">
    <property type="entry name" value="PRX_like1"/>
    <property type="match status" value="1"/>
</dbReference>
<dbReference type="InterPro" id="IPR000866">
    <property type="entry name" value="AhpC/TSA"/>
</dbReference>
<gene>
    <name evidence="2" type="ordered locus">Ctha_0056</name>
</gene>
<dbReference type="HOGENOM" id="CLU_076204_2_1_10"/>
<dbReference type="PROSITE" id="PS51352">
    <property type="entry name" value="THIOREDOXIN_2"/>
    <property type="match status" value="1"/>
</dbReference>
<proteinExistence type="predicted"/>
<dbReference type="GO" id="GO:0016491">
    <property type="term" value="F:oxidoreductase activity"/>
    <property type="evidence" value="ECO:0007669"/>
    <property type="project" value="InterPro"/>
</dbReference>
<dbReference type="KEGG" id="cts:Ctha_0056"/>
<dbReference type="Pfam" id="PF00578">
    <property type="entry name" value="AhpC-TSA"/>
    <property type="match status" value="1"/>
</dbReference>
<dbReference type="SUPFAM" id="SSF52833">
    <property type="entry name" value="Thioredoxin-like"/>
    <property type="match status" value="1"/>
</dbReference>
<name>B3QSD6_CHLT3</name>
<dbReference type="AlphaFoldDB" id="B3QSD6"/>
<evidence type="ECO:0000313" key="3">
    <source>
        <dbReference type="Proteomes" id="UP000001208"/>
    </source>
</evidence>
<sequence length="200" mass="22727">MNRQVLQKWIFPVILLVIFSFVSLAAAAQISLQPGDKAPDFSIPDHDGESYRLSKRKGKVGFVIVFLSTECPVSNAYNFRLIKLAKYAKENNLDFIGINSNQTESFEEVYTHAKAKSLNFPVLKDEENKVADMYGASVTPEAFLIDKNLIVQYHGPIDDNQREERVTEPYLHDAIEQLLNGKHISPDNVKPRGCIIKRFR</sequence>
<dbReference type="EMBL" id="CP001100">
    <property type="protein sequence ID" value="ACF12527.1"/>
    <property type="molecule type" value="Genomic_DNA"/>
</dbReference>
<accession>B3QSD6</accession>